<name>A0A9W6KHE4_9ACTN</name>
<evidence type="ECO:0000313" key="2">
    <source>
        <dbReference type="Proteomes" id="UP001143480"/>
    </source>
</evidence>
<protein>
    <submittedName>
        <fullName evidence="1">Uncharacterized protein</fullName>
    </submittedName>
</protein>
<proteinExistence type="predicted"/>
<keyword evidence="2" id="KW-1185">Reference proteome</keyword>
<dbReference type="RefSeq" id="WP_261962681.1">
    <property type="nucleotide sequence ID" value="NZ_BAAAXA010000001.1"/>
</dbReference>
<dbReference type="EMBL" id="BSFP01000008">
    <property type="protein sequence ID" value="GLL00306.1"/>
    <property type="molecule type" value="Genomic_DNA"/>
</dbReference>
<dbReference type="Proteomes" id="UP001143480">
    <property type="component" value="Unassembled WGS sequence"/>
</dbReference>
<accession>A0A9W6KHE4</accession>
<reference evidence="1" key="1">
    <citation type="journal article" date="2014" name="Int. J. Syst. Evol. Microbiol.">
        <title>Complete genome sequence of Corynebacterium casei LMG S-19264T (=DSM 44701T), isolated from a smear-ripened cheese.</title>
        <authorList>
            <consortium name="US DOE Joint Genome Institute (JGI-PGF)"/>
            <person name="Walter F."/>
            <person name="Albersmeier A."/>
            <person name="Kalinowski J."/>
            <person name="Ruckert C."/>
        </authorList>
    </citation>
    <scope>NUCLEOTIDE SEQUENCE</scope>
    <source>
        <strain evidence="1">VKM Ac-1321</strain>
    </source>
</reference>
<comment type="caution">
    <text evidence="1">The sequence shown here is derived from an EMBL/GenBank/DDBJ whole genome shotgun (WGS) entry which is preliminary data.</text>
</comment>
<evidence type="ECO:0000313" key="1">
    <source>
        <dbReference type="EMBL" id="GLL00306.1"/>
    </source>
</evidence>
<reference evidence="1" key="2">
    <citation type="submission" date="2023-01" db="EMBL/GenBank/DDBJ databases">
        <authorList>
            <person name="Sun Q."/>
            <person name="Evtushenko L."/>
        </authorList>
    </citation>
    <scope>NUCLEOTIDE SEQUENCE</scope>
    <source>
        <strain evidence="1">VKM Ac-1321</strain>
    </source>
</reference>
<dbReference type="AlphaFoldDB" id="A0A9W6KHE4"/>
<sequence length="157" mass="15647">MSDIELILTALMAGAAAGTTAGVTAVAQSAVVDTYTGLRNLLRRVLTGQGRSGEVLDTVEAEPGAWQTDLGDALTGAHADQDQQVLAAARAVLAAADPAGTAAGKYTITVSDSTSAQVGDHTVHVDTNYGNTAGTMAGPVTVSYGGLVANPPTRPGV</sequence>
<gene>
    <name evidence="1" type="ORF">GCM10017581_020460</name>
</gene>
<organism evidence="1 2">
    <name type="scientific">Dactylosporangium matsuzakiense</name>
    <dbReference type="NCBI Taxonomy" id="53360"/>
    <lineage>
        <taxon>Bacteria</taxon>
        <taxon>Bacillati</taxon>
        <taxon>Actinomycetota</taxon>
        <taxon>Actinomycetes</taxon>
        <taxon>Micromonosporales</taxon>
        <taxon>Micromonosporaceae</taxon>
        <taxon>Dactylosporangium</taxon>
    </lineage>
</organism>